<evidence type="ECO:0008006" key="3">
    <source>
        <dbReference type="Google" id="ProtNLM"/>
    </source>
</evidence>
<comment type="caution">
    <text evidence="1">The sequence shown here is derived from an EMBL/GenBank/DDBJ whole genome shotgun (WGS) entry which is preliminary data.</text>
</comment>
<dbReference type="EMBL" id="WOXT01000004">
    <property type="protein sequence ID" value="MUV15154.1"/>
    <property type="molecule type" value="Genomic_DNA"/>
</dbReference>
<sequence length="73" mass="8291">MEDRLVPDARAADALGVTLMTLWRWTRKGVLPVVRISNRNYRRVGDVRRLQRPVFLDGDGVASVADQEVADDR</sequence>
<gene>
    <name evidence="1" type="ORF">GN331_13180</name>
</gene>
<name>A0A7C9HZZ4_9GAMM</name>
<reference evidence="1 2" key="1">
    <citation type="submission" date="2019-12" db="EMBL/GenBank/DDBJ databases">
        <authorList>
            <person name="Xu J."/>
        </authorList>
    </citation>
    <scope>NUCLEOTIDE SEQUENCE [LARGE SCALE GENOMIC DNA]</scope>
    <source>
        <strain evidence="1 2">HX-5-24</strain>
    </source>
</reference>
<organism evidence="1 2">
    <name type="scientific">Noviluteimonas gilva</name>
    <dbReference type="NCBI Taxonomy" id="2682097"/>
    <lineage>
        <taxon>Bacteria</taxon>
        <taxon>Pseudomonadati</taxon>
        <taxon>Pseudomonadota</taxon>
        <taxon>Gammaproteobacteria</taxon>
        <taxon>Lysobacterales</taxon>
        <taxon>Lysobacteraceae</taxon>
        <taxon>Noviluteimonas</taxon>
    </lineage>
</organism>
<evidence type="ECO:0000313" key="1">
    <source>
        <dbReference type="EMBL" id="MUV15154.1"/>
    </source>
</evidence>
<dbReference type="SUPFAM" id="SSF46955">
    <property type="entry name" value="Putative DNA-binding domain"/>
    <property type="match status" value="1"/>
</dbReference>
<dbReference type="InterPro" id="IPR009061">
    <property type="entry name" value="DNA-bd_dom_put_sf"/>
</dbReference>
<keyword evidence="2" id="KW-1185">Reference proteome</keyword>
<accession>A0A7C9HZZ4</accession>
<proteinExistence type="predicted"/>
<evidence type="ECO:0000313" key="2">
    <source>
        <dbReference type="Proteomes" id="UP000479692"/>
    </source>
</evidence>
<protein>
    <recommendedName>
        <fullName evidence="3">Helix-turn-helix domain-containing protein</fullName>
    </recommendedName>
</protein>
<dbReference type="Proteomes" id="UP000479692">
    <property type="component" value="Unassembled WGS sequence"/>
</dbReference>
<dbReference type="AlphaFoldDB" id="A0A7C9HZZ4"/>